<evidence type="ECO:0000313" key="1">
    <source>
        <dbReference type="EMBL" id="PPZ90468.1"/>
    </source>
</evidence>
<accession>A0A2S7I1J9</accession>
<name>A0A2S7I1J9_9FLAO</name>
<dbReference type="RefSeq" id="WP_165785788.1">
    <property type="nucleotide sequence ID" value="NZ_PTPZ01000015.1"/>
</dbReference>
<reference evidence="1 2" key="1">
    <citation type="submission" date="2018-02" db="EMBL/GenBank/DDBJ databases">
        <title>Draft genome sequence of bacterial isolates from marine environment.</title>
        <authorList>
            <person name="Singh S.K."/>
            <person name="Hill R."/>
            <person name="Major S."/>
            <person name="Cai H."/>
            <person name="Li Y."/>
        </authorList>
    </citation>
    <scope>NUCLEOTIDE SEQUENCE [LARGE SCALE GENOMIC DNA]</scope>
    <source>
        <strain evidence="1 2">IMET F</strain>
    </source>
</reference>
<organism evidence="1 2">
    <name type="scientific">Cloacibacterium normanense</name>
    <dbReference type="NCBI Taxonomy" id="237258"/>
    <lineage>
        <taxon>Bacteria</taxon>
        <taxon>Pseudomonadati</taxon>
        <taxon>Bacteroidota</taxon>
        <taxon>Flavobacteriia</taxon>
        <taxon>Flavobacteriales</taxon>
        <taxon>Weeksellaceae</taxon>
    </lineage>
</organism>
<dbReference type="Proteomes" id="UP000238565">
    <property type="component" value="Unassembled WGS sequence"/>
</dbReference>
<comment type="caution">
    <text evidence="1">The sequence shown here is derived from an EMBL/GenBank/DDBJ whole genome shotgun (WGS) entry which is preliminary data.</text>
</comment>
<proteinExistence type="predicted"/>
<protein>
    <submittedName>
        <fullName evidence="1">Uncharacterized protein</fullName>
    </submittedName>
</protein>
<sequence>KNERYDSIRILASNPFSFLEGASSGWFIPEQYDTTYFSIGITKEELDRLLAIVPENVANVKLYLEEEEYNPLLDIEAKKSYFKYSLGINFENSNGDLAVLSPAEKVYVYGESIHFFASSEFAEYENLITE</sequence>
<evidence type="ECO:0000313" key="2">
    <source>
        <dbReference type="Proteomes" id="UP000238565"/>
    </source>
</evidence>
<dbReference type="AlphaFoldDB" id="A0A2S7I1J9"/>
<gene>
    <name evidence="1" type="ORF">C3729_13100</name>
</gene>
<feature type="non-terminal residue" evidence="1">
    <location>
        <position position="1"/>
    </location>
</feature>
<dbReference type="EMBL" id="PTPZ01000015">
    <property type="protein sequence ID" value="PPZ90468.1"/>
    <property type="molecule type" value="Genomic_DNA"/>
</dbReference>